<dbReference type="InterPro" id="IPR000887">
    <property type="entry name" value="Aldlse_KDPG_KHG"/>
</dbReference>
<evidence type="ECO:0000256" key="5">
    <source>
        <dbReference type="ARBA" id="ARBA00013063"/>
    </source>
</evidence>
<comment type="pathway">
    <text evidence="2">Carbohydrate acid metabolism; 2-dehydro-3-deoxy-D-gluconate degradation; D-glyceraldehyde 3-phosphate and pyruvate from 2-dehydro-3-deoxy-D-gluconate: step 2/2.</text>
</comment>
<dbReference type="RefSeq" id="WP_227806536.1">
    <property type="nucleotide sequence ID" value="NZ_BBNU01000026.1"/>
</dbReference>
<evidence type="ECO:0000256" key="1">
    <source>
        <dbReference type="ARBA" id="ARBA00000654"/>
    </source>
</evidence>
<dbReference type="PANTHER" id="PTHR30246:SF1">
    <property type="entry name" value="2-DEHYDRO-3-DEOXY-6-PHOSPHOGALACTONATE ALDOLASE-RELATED"/>
    <property type="match status" value="1"/>
</dbReference>
<dbReference type="CDD" id="cd00452">
    <property type="entry name" value="KDPG_aldolase"/>
    <property type="match status" value="1"/>
</dbReference>
<evidence type="ECO:0000256" key="2">
    <source>
        <dbReference type="ARBA" id="ARBA00004736"/>
    </source>
</evidence>
<gene>
    <name evidence="8" type="ORF">JCM19274_2919</name>
</gene>
<evidence type="ECO:0000256" key="4">
    <source>
        <dbReference type="ARBA" id="ARBA00011233"/>
    </source>
</evidence>
<dbReference type="EMBL" id="BBNU01000026">
    <property type="protein sequence ID" value="GAL82354.1"/>
    <property type="molecule type" value="Genomic_DNA"/>
</dbReference>
<reference evidence="8 9" key="1">
    <citation type="journal article" date="2014" name="Genome Announc.">
        <title>Draft Genome Sequences of Marine Flavobacterium Algibacter lectus Strains SS8 and NR4.</title>
        <authorList>
            <person name="Takatani N."/>
            <person name="Nakanishi M."/>
            <person name="Meirelles P."/>
            <person name="Mino S."/>
            <person name="Suda W."/>
            <person name="Oshima K."/>
            <person name="Hattori M."/>
            <person name="Ohkuma M."/>
            <person name="Hosokawa M."/>
            <person name="Miyashita K."/>
            <person name="Thompson F.L."/>
            <person name="Niwa A."/>
            <person name="Sawabe T."/>
            <person name="Sawabe T."/>
        </authorList>
    </citation>
    <scope>NUCLEOTIDE SEQUENCE [LARGE SCALE GENOMIC DNA]</scope>
    <source>
        <strain evidence="9">JCM19274</strain>
    </source>
</reference>
<sequence length="226" mass="24243">MQPITQKAMTPEIIKKIDDSGVIAVLVIDELKHAVPLAKALLKGGGVDSIELTLRTPVALDAAKLIKNEVPEITLGFGTVLTTDQVKAVVDLGADFAVAPGCNPKVIAEAIKLGLPFAPGIMTPTDIEMALEEGCRVLKYFPAETSGGMDNLKNMVAPYQYLGLKFIPLGGLNINNARTYLESPLITAIGGSWIAKSNLIHDENWEAITNNAQEITDLIKNIRSKK</sequence>
<dbReference type="EC" id="4.1.2.14" evidence="5"/>
<keyword evidence="7" id="KW-0119">Carbohydrate metabolism</keyword>
<dbReference type="Gene3D" id="3.20.20.70">
    <property type="entry name" value="Aldolase class I"/>
    <property type="match status" value="1"/>
</dbReference>
<dbReference type="GO" id="GO:0008675">
    <property type="term" value="F:2-dehydro-3-deoxy-phosphogluconate aldolase activity"/>
    <property type="evidence" value="ECO:0007669"/>
    <property type="project" value="UniProtKB-EC"/>
</dbReference>
<dbReference type="Pfam" id="PF01081">
    <property type="entry name" value="Aldolase"/>
    <property type="match status" value="1"/>
</dbReference>
<evidence type="ECO:0000313" key="9">
    <source>
        <dbReference type="Proteomes" id="UP000029643"/>
    </source>
</evidence>
<dbReference type="PROSITE" id="PS00159">
    <property type="entry name" value="ALDOLASE_KDPG_KHG_1"/>
    <property type="match status" value="1"/>
</dbReference>
<dbReference type="InterPro" id="IPR031337">
    <property type="entry name" value="KDPG/KHG_AS_1"/>
</dbReference>
<evidence type="ECO:0000313" key="8">
    <source>
        <dbReference type="EMBL" id="GAL82354.1"/>
    </source>
</evidence>
<evidence type="ECO:0000256" key="6">
    <source>
        <dbReference type="ARBA" id="ARBA00023239"/>
    </source>
</evidence>
<comment type="similarity">
    <text evidence="3">Belongs to the KHG/KDPG aldolase family.</text>
</comment>
<evidence type="ECO:0000256" key="3">
    <source>
        <dbReference type="ARBA" id="ARBA00006906"/>
    </source>
</evidence>
<organism evidence="8 9">
    <name type="scientific">Algibacter lectus</name>
    <dbReference type="NCBI Taxonomy" id="221126"/>
    <lineage>
        <taxon>Bacteria</taxon>
        <taxon>Pseudomonadati</taxon>
        <taxon>Bacteroidota</taxon>
        <taxon>Flavobacteriia</taxon>
        <taxon>Flavobacteriales</taxon>
        <taxon>Flavobacteriaceae</taxon>
        <taxon>Algibacter</taxon>
    </lineage>
</organism>
<comment type="subunit">
    <text evidence="4">Homotrimer.</text>
</comment>
<evidence type="ECO:0000256" key="7">
    <source>
        <dbReference type="ARBA" id="ARBA00023277"/>
    </source>
</evidence>
<protein>
    <recommendedName>
        <fullName evidence="5">2-dehydro-3-deoxy-phosphogluconate aldolase</fullName>
        <ecNumber evidence="5">4.1.2.14</ecNumber>
    </recommendedName>
</protein>
<comment type="catalytic activity">
    <reaction evidence="1">
        <text>2-dehydro-3-deoxy-6-phospho-D-gluconate = D-glyceraldehyde 3-phosphate + pyruvate</text>
        <dbReference type="Rhea" id="RHEA:17089"/>
        <dbReference type="ChEBI" id="CHEBI:15361"/>
        <dbReference type="ChEBI" id="CHEBI:57569"/>
        <dbReference type="ChEBI" id="CHEBI:59776"/>
        <dbReference type="EC" id="4.1.2.14"/>
    </reaction>
</comment>
<comment type="caution">
    <text evidence="8">The sequence shown here is derived from an EMBL/GenBank/DDBJ whole genome shotgun (WGS) entry which is preliminary data.</text>
</comment>
<dbReference type="InterPro" id="IPR013785">
    <property type="entry name" value="Aldolase_TIM"/>
</dbReference>
<name>A0A090X276_9FLAO</name>
<dbReference type="SUPFAM" id="SSF51569">
    <property type="entry name" value="Aldolase"/>
    <property type="match status" value="1"/>
</dbReference>
<dbReference type="AlphaFoldDB" id="A0A090X276"/>
<dbReference type="PANTHER" id="PTHR30246">
    <property type="entry name" value="2-KETO-3-DEOXY-6-PHOSPHOGLUCONATE ALDOLASE"/>
    <property type="match status" value="1"/>
</dbReference>
<proteinExistence type="inferred from homology"/>
<accession>A0A090X276</accession>
<keyword evidence="6 8" id="KW-0456">Lyase</keyword>
<dbReference type="NCBIfam" id="TIGR01182">
    <property type="entry name" value="eda"/>
    <property type="match status" value="1"/>
</dbReference>
<dbReference type="Proteomes" id="UP000029643">
    <property type="component" value="Unassembled WGS sequence"/>
</dbReference>